<dbReference type="InterPro" id="IPR011990">
    <property type="entry name" value="TPR-like_helical_dom_sf"/>
</dbReference>
<dbReference type="GeneID" id="36594595"/>
<feature type="compositionally biased region" description="Polar residues" evidence="3">
    <location>
        <begin position="125"/>
        <end position="139"/>
    </location>
</feature>
<evidence type="ECO:0000313" key="5">
    <source>
        <dbReference type="EMBL" id="PMD63453.1"/>
    </source>
</evidence>
<reference evidence="5 6" key="1">
    <citation type="submission" date="2016-04" db="EMBL/GenBank/DDBJ databases">
        <title>A degradative enzymes factory behind the ericoid mycorrhizal symbiosis.</title>
        <authorList>
            <consortium name="DOE Joint Genome Institute"/>
            <person name="Martino E."/>
            <person name="Morin E."/>
            <person name="Grelet G."/>
            <person name="Kuo A."/>
            <person name="Kohler A."/>
            <person name="Daghino S."/>
            <person name="Barry K."/>
            <person name="Choi C."/>
            <person name="Cichocki N."/>
            <person name="Clum A."/>
            <person name="Copeland A."/>
            <person name="Hainaut M."/>
            <person name="Haridas S."/>
            <person name="Labutti K."/>
            <person name="Lindquist E."/>
            <person name="Lipzen A."/>
            <person name="Khouja H.-R."/>
            <person name="Murat C."/>
            <person name="Ohm R."/>
            <person name="Olson A."/>
            <person name="Spatafora J."/>
            <person name="Veneault-Fourrey C."/>
            <person name="Henrissat B."/>
            <person name="Grigoriev I."/>
            <person name="Martin F."/>
            <person name="Perotto S."/>
        </authorList>
    </citation>
    <scope>NUCLEOTIDE SEQUENCE [LARGE SCALE GENOMIC DNA]</scope>
    <source>
        <strain evidence="5 6">E</strain>
    </source>
</reference>
<name>A0A2J6TKA6_9HELO</name>
<evidence type="ECO:0000259" key="4">
    <source>
        <dbReference type="Pfam" id="PF14420"/>
    </source>
</evidence>
<accession>A0A2J6TKA6</accession>
<keyword evidence="6" id="KW-1185">Reference proteome</keyword>
<evidence type="ECO:0000256" key="3">
    <source>
        <dbReference type="SAM" id="MobiDB-lite"/>
    </source>
</evidence>
<feature type="domain" description="Clr5" evidence="4">
    <location>
        <begin position="21"/>
        <end position="72"/>
    </location>
</feature>
<dbReference type="Gene3D" id="1.25.40.10">
    <property type="entry name" value="Tetratricopeptide repeat domain"/>
    <property type="match status" value="3"/>
</dbReference>
<dbReference type="Pfam" id="PF14420">
    <property type="entry name" value="Clr5"/>
    <property type="match status" value="1"/>
</dbReference>
<evidence type="ECO:0000256" key="1">
    <source>
        <dbReference type="ARBA" id="ARBA00022737"/>
    </source>
</evidence>
<dbReference type="RefSeq" id="XP_024740357.1">
    <property type="nucleotide sequence ID" value="XM_024886518.1"/>
</dbReference>
<dbReference type="PANTHER" id="PTHR45641:SF19">
    <property type="entry name" value="NEPHROCYSTIN-3"/>
    <property type="match status" value="1"/>
</dbReference>
<dbReference type="SMART" id="SM00028">
    <property type="entry name" value="TPR"/>
    <property type="match status" value="4"/>
</dbReference>
<evidence type="ECO:0000313" key="6">
    <source>
        <dbReference type="Proteomes" id="UP000235371"/>
    </source>
</evidence>
<dbReference type="InParanoid" id="A0A2J6TKA6"/>
<dbReference type="PANTHER" id="PTHR45641">
    <property type="entry name" value="TETRATRICOPEPTIDE REPEAT PROTEIN (AFU_ORTHOLOGUE AFUA_6G03870)"/>
    <property type="match status" value="1"/>
</dbReference>
<dbReference type="InterPro" id="IPR019734">
    <property type="entry name" value="TPR_rpt"/>
</dbReference>
<evidence type="ECO:0000256" key="2">
    <source>
        <dbReference type="ARBA" id="ARBA00022803"/>
    </source>
</evidence>
<dbReference type="InterPro" id="IPR025676">
    <property type="entry name" value="Clr5_dom"/>
</dbReference>
<dbReference type="Proteomes" id="UP000235371">
    <property type="component" value="Unassembled WGS sequence"/>
</dbReference>
<organism evidence="5 6">
    <name type="scientific">Hyaloscypha bicolor E</name>
    <dbReference type="NCBI Taxonomy" id="1095630"/>
    <lineage>
        <taxon>Eukaryota</taxon>
        <taxon>Fungi</taxon>
        <taxon>Dikarya</taxon>
        <taxon>Ascomycota</taxon>
        <taxon>Pezizomycotina</taxon>
        <taxon>Leotiomycetes</taxon>
        <taxon>Helotiales</taxon>
        <taxon>Hyaloscyphaceae</taxon>
        <taxon>Hyaloscypha</taxon>
        <taxon>Hyaloscypha bicolor</taxon>
    </lineage>
</organism>
<sequence>MSLDQKRLSVDNANKRDQLSREEWMELKPTIWRLFIQEDRKLQHVVDLLRKQGFALTKRQVNRKLKQWNFRKNTSAEERTAFLQNISAPPDESLRTITGIKVTAAKIERWKRRATKQTDLRHSSSHSNQASGTFNNDSTLPAEMSHSQPPEPPTFGEDTLVADVLLRSLENNTNPYPFSSDSVDPGPALLSSLFSVLSIEPPADVHSYAMHFPTPEAADYALPHYISSDQYNDLSSSPNNETGQEIVLRQPDRQMLNIAALQSASATPFNKICWYSSFEPSRLASQHTQKLPRLTQVAVANYDILELKERLSKLQGLFTETHPAMLAILRGIASAFVGLSNWKLAEYWLRRVITISQRTKEDYSSNSLFDYQQLIRVILFRGRHNEAKELYEQLHHDTRRNASLIAGDSLAYESLITQTRIAQAMGSDEEVADYSHQLVQLNLTTVGPYDRDSLQAMNWAAESLIARGNFDESIRILCLMLQLQERCKQASNLGICIGFRNLALALLGQKHYKESVAIARRSVELAEELIGSEHCTTRHNELVLARCLRGLGLSSESEVVYRDILAKASMFGQDEELFAIFAMTELGDVIMESNIYEEANFWLEKALQEIGKKAAGHQDLLRWITAQIAECYQKHGQYRAAATLYEHNIAKIHGTEGWNYDRCIYYCPRLGACYKKLEQYSDAMALYKRAMQEIRDMKGPCHSAIGQIQNWIELIYDQTSEAESEPVSDEDGAQ</sequence>
<dbReference type="AlphaFoldDB" id="A0A2J6TKA6"/>
<gene>
    <name evidence="5" type="ORF">K444DRAFT_660940</name>
</gene>
<dbReference type="OrthoDB" id="5986190at2759"/>
<proteinExistence type="predicted"/>
<dbReference type="EMBL" id="KZ613780">
    <property type="protein sequence ID" value="PMD63453.1"/>
    <property type="molecule type" value="Genomic_DNA"/>
</dbReference>
<keyword evidence="1" id="KW-0677">Repeat</keyword>
<dbReference type="SUPFAM" id="SSF48452">
    <property type="entry name" value="TPR-like"/>
    <property type="match status" value="1"/>
</dbReference>
<dbReference type="Pfam" id="PF13374">
    <property type="entry name" value="TPR_10"/>
    <property type="match status" value="1"/>
</dbReference>
<feature type="region of interest" description="Disordered" evidence="3">
    <location>
        <begin position="113"/>
        <end position="157"/>
    </location>
</feature>
<keyword evidence="2" id="KW-0802">TPR repeat</keyword>
<dbReference type="STRING" id="1095630.A0A2J6TKA6"/>
<protein>
    <submittedName>
        <fullName evidence="5">TPR-like protein</fullName>
    </submittedName>
</protein>